<keyword evidence="2" id="KW-1185">Reference proteome</keyword>
<dbReference type="OrthoDB" id="5565945at2"/>
<evidence type="ECO:0000313" key="1">
    <source>
        <dbReference type="EMBL" id="EAZ92432.1"/>
    </source>
</evidence>
<dbReference type="eggNOG" id="ENOG502ZBSJ">
    <property type="taxonomic scope" value="Bacteria"/>
</dbReference>
<proteinExistence type="predicted"/>
<dbReference type="Pfam" id="PF11536">
    <property type="entry name" value="DUF3226"/>
    <property type="match status" value="1"/>
</dbReference>
<sequence>MSNVIIVEAENDATFIKRIVKYMNERKGNNINIDNKKGYTTLNDKTPEKTYRGLSEASLTNSLKRVKKRLEKEPIEKVGIIIDMDQKLQQERLDLVNKAMLTVFSEAETIININQLVKITKIDQQDIQAACYFMNVNGKGELATVLKKIKTKKSIYADCIESWKTCIINTLNDNKKIILSDNDFDKLWVYNYIYYDISNKEYGFNEKGFKIIMDKQQDIWNFDHPILEDLKLFLALF</sequence>
<reference evidence="1 2" key="1">
    <citation type="submission" date="2007-03" db="EMBL/GenBank/DDBJ databases">
        <authorList>
            <person name="Stal L."/>
            <person name="Ferriera S."/>
            <person name="Johnson J."/>
            <person name="Kravitz S."/>
            <person name="Beeson K."/>
            <person name="Sutton G."/>
            <person name="Rogers Y.-H."/>
            <person name="Friedman R."/>
            <person name="Frazier M."/>
            <person name="Venter J.C."/>
        </authorList>
    </citation>
    <scope>NUCLEOTIDE SEQUENCE [LARGE SCALE GENOMIC DNA]</scope>
    <source>
        <strain evidence="1 2">CCY0110</strain>
    </source>
</reference>
<organism evidence="1 2">
    <name type="scientific">Crocosphaera chwakensis CCY0110</name>
    <dbReference type="NCBI Taxonomy" id="391612"/>
    <lineage>
        <taxon>Bacteria</taxon>
        <taxon>Bacillati</taxon>
        <taxon>Cyanobacteriota</taxon>
        <taxon>Cyanophyceae</taxon>
        <taxon>Oscillatoriophycideae</taxon>
        <taxon>Chroococcales</taxon>
        <taxon>Aphanothecaceae</taxon>
        <taxon>Crocosphaera</taxon>
        <taxon>Crocosphaera chwakensis</taxon>
    </lineage>
</organism>
<evidence type="ECO:0008006" key="3">
    <source>
        <dbReference type="Google" id="ProtNLM"/>
    </source>
</evidence>
<name>A3ILX6_9CHRO</name>
<dbReference type="Proteomes" id="UP000003781">
    <property type="component" value="Unassembled WGS sequence"/>
</dbReference>
<dbReference type="AlphaFoldDB" id="A3ILX6"/>
<protein>
    <recommendedName>
        <fullName evidence="3">DUF4435 domain-containing protein</fullName>
    </recommendedName>
</protein>
<dbReference type="EMBL" id="AAXW01000006">
    <property type="protein sequence ID" value="EAZ92432.1"/>
    <property type="molecule type" value="Genomic_DNA"/>
</dbReference>
<accession>A3ILX6</accession>
<gene>
    <name evidence="1" type="ORF">CY0110_01864</name>
</gene>
<evidence type="ECO:0000313" key="2">
    <source>
        <dbReference type="Proteomes" id="UP000003781"/>
    </source>
</evidence>
<comment type="caution">
    <text evidence="1">The sequence shown here is derived from an EMBL/GenBank/DDBJ whole genome shotgun (WGS) entry which is preliminary data.</text>
</comment>
<dbReference type="RefSeq" id="WP_008274350.1">
    <property type="nucleotide sequence ID" value="NZ_AAXW01000006.1"/>
</dbReference>
<dbReference type="InterPro" id="IPR024508">
    <property type="entry name" value="DUF3226"/>
</dbReference>